<dbReference type="GeneTree" id="ENSGT00940000166013"/>
<evidence type="ECO:0000256" key="3">
    <source>
        <dbReference type="ARBA" id="ARBA00023212"/>
    </source>
</evidence>
<accession>A0A6I8P1E9</accession>
<dbReference type="PANTHER" id="PTHR22146:SF8">
    <property type="entry name" value="PROTEIN FAM166B"/>
    <property type="match status" value="1"/>
</dbReference>
<evidence type="ECO:0000256" key="4">
    <source>
        <dbReference type="ARBA" id="ARBA00023273"/>
    </source>
</evidence>
<dbReference type="PANTHER" id="PTHR22146">
    <property type="entry name" value="CAT EYE SYNDROME CRITICAL REGION PROTEIN 6"/>
    <property type="match status" value="1"/>
</dbReference>
<dbReference type="GO" id="GO:0005930">
    <property type="term" value="C:axoneme"/>
    <property type="evidence" value="ECO:0007669"/>
    <property type="project" value="UniProtKB-SubCell"/>
</dbReference>
<feature type="region of interest" description="Disordered" evidence="9">
    <location>
        <begin position="1"/>
        <end position="51"/>
    </location>
</feature>
<evidence type="ECO:0000313" key="11">
    <source>
        <dbReference type="Ensembl" id="ENSOANP00000047566.1"/>
    </source>
</evidence>
<dbReference type="GO" id="GO:0015630">
    <property type="term" value="C:microtubule cytoskeleton"/>
    <property type="evidence" value="ECO:0007669"/>
    <property type="project" value="UniProtKB-ARBA"/>
</dbReference>
<feature type="domain" description="Ciliary microtubule inner protein 2A-C-like" evidence="10">
    <location>
        <begin position="47"/>
        <end position="77"/>
    </location>
</feature>
<dbReference type="AlphaFoldDB" id="A0A6I8P1E9"/>
<reference evidence="11" key="2">
    <citation type="submission" date="2025-08" db="UniProtKB">
        <authorList>
            <consortium name="Ensembl"/>
        </authorList>
    </citation>
    <scope>IDENTIFICATION</scope>
    <source>
        <strain evidence="11">Glennie</strain>
    </source>
</reference>
<evidence type="ECO:0000256" key="2">
    <source>
        <dbReference type="ARBA" id="ARBA00022490"/>
    </source>
</evidence>
<evidence type="ECO:0000256" key="9">
    <source>
        <dbReference type="SAM" id="MobiDB-lite"/>
    </source>
</evidence>
<evidence type="ECO:0000256" key="7">
    <source>
        <dbReference type="ARBA" id="ARBA00041163"/>
    </source>
</evidence>
<proteinExistence type="inferred from homology"/>
<protein>
    <recommendedName>
        <fullName evidence="7">Ciliary microtubule inner protein 2B</fullName>
    </recommendedName>
</protein>
<comment type="function">
    <text evidence="5">Microtubule inner protein (MIP) part of the dynein-decorated doublet microtubules (DMTs) in cilia axoneme, which is required for motile cilia beating.</text>
</comment>
<name>A0A6I8P1E9_ORNAN</name>
<keyword evidence="3" id="KW-0206">Cytoskeleton</keyword>
<organism evidence="11 12">
    <name type="scientific">Ornithorhynchus anatinus</name>
    <name type="common">Duckbill platypus</name>
    <dbReference type="NCBI Taxonomy" id="9258"/>
    <lineage>
        <taxon>Eukaryota</taxon>
        <taxon>Metazoa</taxon>
        <taxon>Chordata</taxon>
        <taxon>Craniata</taxon>
        <taxon>Vertebrata</taxon>
        <taxon>Euteleostomi</taxon>
        <taxon>Mammalia</taxon>
        <taxon>Monotremata</taxon>
        <taxon>Ornithorhynchidae</taxon>
        <taxon>Ornithorhynchus</taxon>
    </lineage>
</organism>
<comment type="subunit">
    <text evidence="8">Microtubule inner protein component of sperm flagellar doublet microtubules.</text>
</comment>
<dbReference type="Bgee" id="ENSOANG00000040475">
    <property type="expression patterns" value="Expressed in endometrium and 5 other cell types or tissues"/>
</dbReference>
<reference evidence="11 12" key="1">
    <citation type="journal article" date="2008" name="Nature">
        <title>Genome analysis of the platypus reveals unique signatures of evolution.</title>
        <authorList>
            <person name="Warren W.C."/>
            <person name="Hillier L.W."/>
            <person name="Marshall Graves J.A."/>
            <person name="Birney E."/>
            <person name="Ponting C.P."/>
            <person name="Grutzner F."/>
            <person name="Belov K."/>
            <person name="Miller W."/>
            <person name="Clarke L."/>
            <person name="Chinwalla A.T."/>
            <person name="Yang S.P."/>
            <person name="Heger A."/>
            <person name="Locke D.P."/>
            <person name="Miethke P."/>
            <person name="Waters P.D."/>
            <person name="Veyrunes F."/>
            <person name="Fulton L."/>
            <person name="Fulton B."/>
            <person name="Graves T."/>
            <person name="Wallis J."/>
            <person name="Puente X.S."/>
            <person name="Lopez-Otin C."/>
            <person name="Ordonez G.R."/>
            <person name="Eichler E.E."/>
            <person name="Chen L."/>
            <person name="Cheng Z."/>
            <person name="Deakin J.E."/>
            <person name="Alsop A."/>
            <person name="Thompson K."/>
            <person name="Kirby P."/>
            <person name="Papenfuss A.T."/>
            <person name="Wakefield M.J."/>
            <person name="Olender T."/>
            <person name="Lancet D."/>
            <person name="Huttley G.A."/>
            <person name="Smit A.F."/>
            <person name="Pask A."/>
            <person name="Temple-Smith P."/>
            <person name="Batzer M.A."/>
            <person name="Walker J.A."/>
            <person name="Konkel M.K."/>
            <person name="Harris R.S."/>
            <person name="Whittington C.M."/>
            <person name="Wong E.S."/>
            <person name="Gemmell N.J."/>
            <person name="Buschiazzo E."/>
            <person name="Vargas Jentzsch I.M."/>
            <person name="Merkel A."/>
            <person name="Schmitz J."/>
            <person name="Zemann A."/>
            <person name="Churakov G."/>
            <person name="Kriegs J.O."/>
            <person name="Brosius J."/>
            <person name="Murchison E.P."/>
            <person name="Sachidanandam R."/>
            <person name="Smith C."/>
            <person name="Hannon G.J."/>
            <person name="Tsend-Ayush E."/>
            <person name="McMillan D."/>
            <person name="Attenborough R."/>
            <person name="Rens W."/>
            <person name="Ferguson-Smith M."/>
            <person name="Lefevre C.M."/>
            <person name="Sharp J.A."/>
            <person name="Nicholas K.R."/>
            <person name="Ray D.A."/>
            <person name="Kube M."/>
            <person name="Reinhardt R."/>
            <person name="Pringle T.H."/>
            <person name="Taylor J."/>
            <person name="Jones R.C."/>
            <person name="Nixon B."/>
            <person name="Dacheux J.L."/>
            <person name="Niwa H."/>
            <person name="Sekita Y."/>
            <person name="Huang X."/>
            <person name="Stark A."/>
            <person name="Kheradpour P."/>
            <person name="Kellis M."/>
            <person name="Flicek P."/>
            <person name="Chen Y."/>
            <person name="Webber C."/>
            <person name="Hardison R."/>
            <person name="Nelson J."/>
            <person name="Hallsworth-Pepin K."/>
            <person name="Delehaunty K."/>
            <person name="Markovic C."/>
            <person name="Minx P."/>
            <person name="Feng Y."/>
            <person name="Kremitzki C."/>
            <person name="Mitreva M."/>
            <person name="Glasscock J."/>
            <person name="Wylie T."/>
            <person name="Wohldmann P."/>
            <person name="Thiru P."/>
            <person name="Nhan M.N."/>
            <person name="Pohl C.S."/>
            <person name="Smith S.M."/>
            <person name="Hou S."/>
            <person name="Nefedov M."/>
            <person name="de Jong P.J."/>
            <person name="Renfree M.B."/>
            <person name="Mardis E.R."/>
            <person name="Wilson R.K."/>
        </authorList>
    </citation>
    <scope>NUCLEOTIDE SEQUENCE [LARGE SCALE GENOMIC DNA]</scope>
    <source>
        <strain evidence="11 12">Glennie</strain>
    </source>
</reference>
<evidence type="ECO:0000313" key="12">
    <source>
        <dbReference type="Proteomes" id="UP000002279"/>
    </source>
</evidence>
<evidence type="ECO:0000256" key="5">
    <source>
        <dbReference type="ARBA" id="ARBA00035003"/>
    </source>
</evidence>
<dbReference type="InParanoid" id="A0A6I8P1E9"/>
<dbReference type="Ensembl" id="ENSOANT00000063361.1">
    <property type="protein sequence ID" value="ENSOANP00000047566.1"/>
    <property type="gene ID" value="ENSOANG00000040475.1"/>
</dbReference>
<evidence type="ECO:0000256" key="8">
    <source>
        <dbReference type="ARBA" id="ARBA00046435"/>
    </source>
</evidence>
<feature type="region of interest" description="Disordered" evidence="9">
    <location>
        <begin position="75"/>
        <end position="105"/>
    </location>
</feature>
<evidence type="ECO:0000256" key="6">
    <source>
        <dbReference type="ARBA" id="ARBA00035661"/>
    </source>
</evidence>
<dbReference type="OMA" id="HTIDYHI"/>
<feature type="compositionally biased region" description="Pro residues" evidence="9">
    <location>
        <begin position="1"/>
        <end position="14"/>
    </location>
</feature>
<keyword evidence="12" id="KW-1185">Reference proteome</keyword>
<dbReference type="InterPro" id="IPR018902">
    <property type="entry name" value="CMI2A-C-like_dom"/>
</dbReference>
<comment type="subcellular location">
    <subcellularLocation>
        <location evidence="1">Cytoplasm</location>
        <location evidence="1">Cytoskeleton</location>
        <location evidence="1">Cilium axoneme</location>
    </subcellularLocation>
</comment>
<gene>
    <name evidence="11" type="primary">LOC100092502</name>
</gene>
<dbReference type="FunCoup" id="A0A6I8P1E9">
    <property type="interactions" value="15"/>
</dbReference>
<dbReference type="Pfam" id="PF10629">
    <property type="entry name" value="CMI2B-like"/>
    <property type="match status" value="1"/>
</dbReference>
<evidence type="ECO:0000256" key="1">
    <source>
        <dbReference type="ARBA" id="ARBA00004430"/>
    </source>
</evidence>
<keyword evidence="2" id="KW-0963">Cytoplasm</keyword>
<comment type="similarity">
    <text evidence="6">Belongs to the CIMIP2 family.</text>
</comment>
<sequence>MEQNAPPAPAPLRPSRPAGAPAGETLSRERGAMAGSFPPGLTRPNRHHIPGYSGHCPQLRFSLGHTYGHLTARLLRDPPAPARPPTRYVLLAPTQPPRSPDLPRKERLSWHGHERLSCSLVPGYTGFVPRARPIFAKSYSRVCAQALSEFTHQGVRPREQTGVLKSQVRPPTRNPEGRVLGRSRDRDLAGWSHSMAGTGSGPPCPTGFTGFVPGARFLFGSGFPVLTDRALREFRRLGPRKGHAELFPPLDSTYPRALAVPPHSRGPVPGEGPAA</sequence>
<dbReference type="Proteomes" id="UP000002279">
    <property type="component" value="Chromosome 3"/>
</dbReference>
<keyword evidence="4" id="KW-0966">Cell projection</keyword>
<feature type="region of interest" description="Disordered" evidence="9">
    <location>
        <begin position="157"/>
        <end position="183"/>
    </location>
</feature>
<evidence type="ECO:0000259" key="10">
    <source>
        <dbReference type="Pfam" id="PF10629"/>
    </source>
</evidence>
<reference evidence="11" key="3">
    <citation type="submission" date="2025-09" db="UniProtKB">
        <authorList>
            <consortium name="Ensembl"/>
        </authorList>
    </citation>
    <scope>IDENTIFICATION</scope>
    <source>
        <strain evidence="11">Glennie</strain>
    </source>
</reference>